<evidence type="ECO:0000256" key="10">
    <source>
        <dbReference type="ARBA" id="ARBA00023180"/>
    </source>
</evidence>
<dbReference type="GO" id="GO:0016747">
    <property type="term" value="F:acyltransferase activity, transferring groups other than amino-acyl groups"/>
    <property type="evidence" value="ECO:0007669"/>
    <property type="project" value="TreeGrafter"/>
</dbReference>
<keyword evidence="9" id="KW-1015">Disulfide bond</keyword>
<dbReference type="AlphaFoldDB" id="A0A6J1JTL7"/>
<keyword evidence="8" id="KW-0865">Zymogen</keyword>
<evidence type="ECO:0000256" key="3">
    <source>
        <dbReference type="ARBA" id="ARBA00022525"/>
    </source>
</evidence>
<keyword evidence="10" id="KW-0325">Glycoprotein</keyword>
<dbReference type="KEGG" id="cmax:111488218"/>
<dbReference type="OrthoDB" id="443318at2759"/>
<dbReference type="PANTHER" id="PTHR11802">
    <property type="entry name" value="SERINE PROTEASE FAMILY S10 SERINE CARBOXYPEPTIDASE"/>
    <property type="match status" value="1"/>
</dbReference>
<dbReference type="FunFam" id="3.40.50.11320:FF:000002">
    <property type="entry name" value="Carboxypeptidase"/>
    <property type="match status" value="1"/>
</dbReference>
<feature type="transmembrane region" description="Helical" evidence="13">
    <location>
        <begin position="37"/>
        <end position="57"/>
    </location>
</feature>
<evidence type="ECO:0000256" key="13">
    <source>
        <dbReference type="SAM" id="Phobius"/>
    </source>
</evidence>
<dbReference type="PROSITE" id="PS00560">
    <property type="entry name" value="CARBOXYPEPT_SER_HIS"/>
    <property type="match status" value="1"/>
</dbReference>
<evidence type="ECO:0000256" key="5">
    <source>
        <dbReference type="ARBA" id="ARBA00022670"/>
    </source>
</evidence>
<evidence type="ECO:0000256" key="12">
    <source>
        <dbReference type="RuleBase" id="RU361156"/>
    </source>
</evidence>
<dbReference type="FunFam" id="3.40.50.1820:FF:000143">
    <property type="entry name" value="Carboxypeptidase"/>
    <property type="match status" value="1"/>
</dbReference>
<comment type="similarity">
    <text evidence="2 12">Belongs to the peptidase S10 family.</text>
</comment>
<dbReference type="PROSITE" id="PS00131">
    <property type="entry name" value="CARBOXYPEPT_SER_SER"/>
    <property type="match status" value="1"/>
</dbReference>
<keyword evidence="14" id="KW-1185">Reference proteome</keyword>
<dbReference type="Pfam" id="PF00450">
    <property type="entry name" value="Peptidase_S10"/>
    <property type="match status" value="1"/>
</dbReference>
<keyword evidence="7 12" id="KW-0378">Hydrolase</keyword>
<dbReference type="GeneID" id="111488218"/>
<keyword evidence="4 12" id="KW-0121">Carboxypeptidase</keyword>
<reference evidence="15" key="1">
    <citation type="submission" date="2025-08" db="UniProtKB">
        <authorList>
            <consortium name="RefSeq"/>
        </authorList>
    </citation>
    <scope>IDENTIFICATION</scope>
    <source>
        <tissue evidence="15">Young leaves</tissue>
    </source>
</reference>
<protein>
    <recommendedName>
        <fullName evidence="12">Carboxypeptidase</fullName>
        <ecNumber evidence="12">3.4.16.-</ecNumber>
    </recommendedName>
</protein>
<dbReference type="RefSeq" id="XP_022991675.1">
    <property type="nucleotide sequence ID" value="XM_023135907.1"/>
</dbReference>
<dbReference type="InterPro" id="IPR029058">
    <property type="entry name" value="AB_hydrolase_fold"/>
</dbReference>
<evidence type="ECO:0000256" key="1">
    <source>
        <dbReference type="ARBA" id="ARBA00004613"/>
    </source>
</evidence>
<dbReference type="GO" id="GO:0005576">
    <property type="term" value="C:extracellular region"/>
    <property type="evidence" value="ECO:0007669"/>
    <property type="project" value="UniProtKB-SubCell"/>
</dbReference>
<keyword evidence="5 12" id="KW-0645">Protease</keyword>
<gene>
    <name evidence="15" type="primary">LOC111488218</name>
</gene>
<dbReference type="GO" id="GO:0019748">
    <property type="term" value="P:secondary metabolic process"/>
    <property type="evidence" value="ECO:0007669"/>
    <property type="project" value="TreeGrafter"/>
</dbReference>
<dbReference type="GO" id="GO:0004185">
    <property type="term" value="F:serine-type carboxypeptidase activity"/>
    <property type="evidence" value="ECO:0007669"/>
    <property type="project" value="UniProtKB-UniRule"/>
</dbReference>
<evidence type="ECO:0000256" key="8">
    <source>
        <dbReference type="ARBA" id="ARBA00023145"/>
    </source>
</evidence>
<name>A0A6J1JTL7_CUCMA</name>
<evidence type="ECO:0000313" key="14">
    <source>
        <dbReference type="Proteomes" id="UP000504608"/>
    </source>
</evidence>
<proteinExistence type="inferred from homology"/>
<dbReference type="PANTHER" id="PTHR11802:SF254">
    <property type="entry name" value="SERINE CARBOXYPEPTIDASE-LIKE 20"/>
    <property type="match status" value="1"/>
</dbReference>
<comment type="function">
    <text evidence="11">Probable carboxypeptidase.</text>
</comment>
<organism evidence="14 15">
    <name type="scientific">Cucurbita maxima</name>
    <name type="common">Pumpkin</name>
    <name type="synonym">Winter squash</name>
    <dbReference type="NCBI Taxonomy" id="3661"/>
    <lineage>
        <taxon>Eukaryota</taxon>
        <taxon>Viridiplantae</taxon>
        <taxon>Streptophyta</taxon>
        <taxon>Embryophyta</taxon>
        <taxon>Tracheophyta</taxon>
        <taxon>Spermatophyta</taxon>
        <taxon>Magnoliopsida</taxon>
        <taxon>eudicotyledons</taxon>
        <taxon>Gunneridae</taxon>
        <taxon>Pentapetalae</taxon>
        <taxon>rosids</taxon>
        <taxon>fabids</taxon>
        <taxon>Cucurbitales</taxon>
        <taxon>Cucurbitaceae</taxon>
        <taxon>Cucurbiteae</taxon>
        <taxon>Cucurbita</taxon>
    </lineage>
</organism>
<evidence type="ECO:0000256" key="6">
    <source>
        <dbReference type="ARBA" id="ARBA00022729"/>
    </source>
</evidence>
<comment type="subcellular location">
    <subcellularLocation>
        <location evidence="1">Secreted</location>
    </subcellularLocation>
</comment>
<evidence type="ECO:0000256" key="4">
    <source>
        <dbReference type="ARBA" id="ARBA00022645"/>
    </source>
</evidence>
<dbReference type="InterPro" id="IPR001563">
    <property type="entry name" value="Peptidase_S10"/>
</dbReference>
<accession>A0A6J1JTL7</accession>
<dbReference type="FunFam" id="3.40.50.12670:FF:000001">
    <property type="entry name" value="Carboxypeptidase"/>
    <property type="match status" value="1"/>
</dbReference>
<evidence type="ECO:0000256" key="11">
    <source>
        <dbReference type="ARBA" id="ARBA00037399"/>
    </source>
</evidence>
<dbReference type="Gene3D" id="3.40.50.1820">
    <property type="entry name" value="alpha/beta hydrolase"/>
    <property type="match status" value="1"/>
</dbReference>
<keyword evidence="13" id="KW-0812">Transmembrane</keyword>
<evidence type="ECO:0000256" key="7">
    <source>
        <dbReference type="ARBA" id="ARBA00022801"/>
    </source>
</evidence>
<keyword evidence="6" id="KW-0732">Signal</keyword>
<evidence type="ECO:0000313" key="15">
    <source>
        <dbReference type="RefSeq" id="XP_022991675.1"/>
    </source>
</evidence>
<dbReference type="EC" id="3.4.16.-" evidence="12"/>
<keyword evidence="13" id="KW-1133">Transmembrane helix</keyword>
<dbReference type="InterPro" id="IPR018202">
    <property type="entry name" value="Ser_caboxypep_ser_AS"/>
</dbReference>
<dbReference type="GO" id="GO:0006508">
    <property type="term" value="P:proteolysis"/>
    <property type="evidence" value="ECO:0007669"/>
    <property type="project" value="UniProtKB-KW"/>
</dbReference>
<dbReference type="Gene3D" id="3.40.50.12670">
    <property type="match status" value="1"/>
</dbReference>
<dbReference type="PRINTS" id="PR00724">
    <property type="entry name" value="CRBOXYPTASEC"/>
</dbReference>
<dbReference type="InterPro" id="IPR033124">
    <property type="entry name" value="Ser_caboxypep_his_AS"/>
</dbReference>
<dbReference type="Proteomes" id="UP000504608">
    <property type="component" value="Unplaced"/>
</dbReference>
<keyword evidence="13" id="KW-0472">Membrane</keyword>
<sequence length="518" mass="57965">MASQIPCNCRSIKTRFKFGAPDSTAMAKTRSSSRPPFLSAVSIIFFYFFPLANSALISELPGFSGSFPSKHYSGYVEIDEKHGRNLFYYFVESERNPIEDPVVLWLNGGPGCSSFDGFVYEHGPFNFEAANTSDGLPKLHLNPYSWSKVSNIIYLDSPAGVGLSYSKDASDYNTGDVKTALDSHRFLLQWFKLFPQFLPNPFYISGESYAGVYVPTLATEVVKGLETGVKPILNFKGYLVGNGVTDDVFDGNALVPFAHGMGLISDELFQEVENTCKGNYYEPTDMACEDKLARVDELVDGLNVYNILEPCYHAPEKIKTKNIELPSSFRLLGETERPLAVRKRMFGRAWPLRAPVRAGIVPSWSQLLGDTEVPCTNDEVATAWLNNEAVRKAIHADKSLAGNWELCTDKLNFDHDAGSMIPYHKNLTLKGYRALIFSGDHDMCVPFTGSEAWVRSLGYKVIDEWRPWTSNEQVVGYLRSYENNLIFLTIKGSGHTVPEYKPREALDFYSRFLAGEAI</sequence>
<keyword evidence="3" id="KW-0964">Secreted</keyword>
<evidence type="ECO:0000256" key="9">
    <source>
        <dbReference type="ARBA" id="ARBA00023157"/>
    </source>
</evidence>
<dbReference type="SUPFAM" id="SSF53474">
    <property type="entry name" value="alpha/beta-Hydrolases"/>
    <property type="match status" value="1"/>
</dbReference>
<evidence type="ECO:0000256" key="2">
    <source>
        <dbReference type="ARBA" id="ARBA00009431"/>
    </source>
</evidence>